<organism evidence="1 2">
    <name type="scientific">Serratia fonticola</name>
    <dbReference type="NCBI Taxonomy" id="47917"/>
    <lineage>
        <taxon>Bacteria</taxon>
        <taxon>Pseudomonadati</taxon>
        <taxon>Pseudomonadota</taxon>
        <taxon>Gammaproteobacteria</taxon>
        <taxon>Enterobacterales</taxon>
        <taxon>Yersiniaceae</taxon>
        <taxon>Serratia</taxon>
    </lineage>
</organism>
<accession>A0ABY9PTA7</accession>
<dbReference type="RefSeq" id="WP_098927784.1">
    <property type="nucleotide sequence ID" value="NZ_CP023956.1"/>
</dbReference>
<proteinExistence type="predicted"/>
<reference evidence="1 2" key="1">
    <citation type="submission" date="2023-08" db="EMBL/GenBank/DDBJ databases">
        <title>Complete Genome and Methylome dissection of Serratia fonticola NEB369.</title>
        <authorList>
            <person name="Fomenkov A."/>
            <person name="Roberts R.D."/>
        </authorList>
    </citation>
    <scope>NUCLEOTIDE SEQUENCE [LARGE SCALE GENOMIC DNA]</scope>
    <source>
        <strain evidence="1 2">NEB369</strain>
    </source>
</reference>
<gene>
    <name evidence="1" type="ORF">RFB13_10295</name>
</gene>
<dbReference type="InterPro" id="IPR043019">
    <property type="entry name" value="GrlR_sf"/>
</dbReference>
<dbReference type="Proteomes" id="UP001235341">
    <property type="component" value="Chromosome"/>
</dbReference>
<evidence type="ECO:0000313" key="1">
    <source>
        <dbReference type="EMBL" id="WMT16677.1"/>
    </source>
</evidence>
<dbReference type="EMBL" id="CP133586">
    <property type="protein sequence ID" value="WMT16677.1"/>
    <property type="molecule type" value="Genomic_DNA"/>
</dbReference>
<name>A0ABY9PTA7_SERFO</name>
<dbReference type="Gene3D" id="2.40.128.380">
    <property type="entry name" value="T3SS negative regulator GrlR"/>
    <property type="match status" value="1"/>
</dbReference>
<protein>
    <submittedName>
        <fullName evidence="1">GrlR family regulatory protein</fullName>
    </submittedName>
</protein>
<sequence>MNDGIYYVSFFSNNLDFGTGTIVVKDKKVNGGDYGFTYRGHAKGSVLTLHILQHDRSVSSFYAGLTSFHLILDIKKLGNDYLLQGGVEGMPSTGIKIQAKFIGDMV</sequence>
<keyword evidence="2" id="KW-1185">Reference proteome</keyword>
<evidence type="ECO:0000313" key="2">
    <source>
        <dbReference type="Proteomes" id="UP001235341"/>
    </source>
</evidence>